<sequence length="129" mass="15471">MNFDNYLLALFKEDAKPSGQSLIENVIANEEFPMIIALMPLNEFEGTYRILRHTNPSVFGTIYTFDYLPNCTYRLWAQLQIRSDNPLDKFRHNCECDRVATYGYNRQFQMRLELTDECEKLDIFEFRRY</sequence>
<comment type="caution">
    <text evidence="1">The sequence shown here is derived from an EMBL/GenBank/DDBJ whole genome shotgun (WGS) entry which is preliminary data.</text>
</comment>
<gene>
    <name evidence="1" type="ORF">V9T40_000830</name>
</gene>
<accession>A0AAN9TR56</accession>
<organism evidence="1 2">
    <name type="scientific">Parthenolecanium corni</name>
    <dbReference type="NCBI Taxonomy" id="536013"/>
    <lineage>
        <taxon>Eukaryota</taxon>
        <taxon>Metazoa</taxon>
        <taxon>Ecdysozoa</taxon>
        <taxon>Arthropoda</taxon>
        <taxon>Hexapoda</taxon>
        <taxon>Insecta</taxon>
        <taxon>Pterygota</taxon>
        <taxon>Neoptera</taxon>
        <taxon>Paraneoptera</taxon>
        <taxon>Hemiptera</taxon>
        <taxon>Sternorrhyncha</taxon>
        <taxon>Coccoidea</taxon>
        <taxon>Coccidae</taxon>
        <taxon>Parthenolecanium</taxon>
    </lineage>
</organism>
<reference evidence="1 2" key="1">
    <citation type="submission" date="2024-03" db="EMBL/GenBank/DDBJ databases">
        <title>Adaptation during the transition from Ophiocordyceps entomopathogen to insect associate is accompanied by gene loss and intensified selection.</title>
        <authorList>
            <person name="Ward C.M."/>
            <person name="Onetto C.A."/>
            <person name="Borneman A.R."/>
        </authorList>
    </citation>
    <scope>NUCLEOTIDE SEQUENCE [LARGE SCALE GENOMIC DNA]</scope>
    <source>
        <strain evidence="1">AWRI1</strain>
        <tissue evidence="1">Single Adult Female</tissue>
    </source>
</reference>
<dbReference type="Proteomes" id="UP001367676">
    <property type="component" value="Unassembled WGS sequence"/>
</dbReference>
<evidence type="ECO:0000313" key="1">
    <source>
        <dbReference type="EMBL" id="KAK7580201.1"/>
    </source>
</evidence>
<dbReference type="AlphaFoldDB" id="A0AAN9TR56"/>
<evidence type="ECO:0000313" key="2">
    <source>
        <dbReference type="Proteomes" id="UP001367676"/>
    </source>
</evidence>
<protein>
    <submittedName>
        <fullName evidence="1">Uncharacterized protein</fullName>
    </submittedName>
</protein>
<dbReference type="EMBL" id="JBBCAQ010000034">
    <property type="protein sequence ID" value="KAK7580201.1"/>
    <property type="molecule type" value="Genomic_DNA"/>
</dbReference>
<name>A0AAN9TR56_9HEMI</name>
<keyword evidence="2" id="KW-1185">Reference proteome</keyword>
<proteinExistence type="predicted"/>